<dbReference type="EMBL" id="CADCXV010000848">
    <property type="protein sequence ID" value="CAB0037292.1"/>
    <property type="molecule type" value="Genomic_DNA"/>
</dbReference>
<protein>
    <submittedName>
        <fullName evidence="1">Uncharacterized protein</fullName>
    </submittedName>
</protein>
<dbReference type="OrthoDB" id="7554908at2759"/>
<dbReference type="Pfam" id="PF14223">
    <property type="entry name" value="Retrotran_gag_2"/>
    <property type="match status" value="1"/>
</dbReference>
<evidence type="ECO:0000313" key="1">
    <source>
        <dbReference type="EMBL" id="CAB0037292.1"/>
    </source>
</evidence>
<accession>A0A6H5INB7</accession>
<dbReference type="AlphaFoldDB" id="A0A6H5INB7"/>
<gene>
    <name evidence="1" type="ORF">TBRA_LOCUS9127</name>
</gene>
<organism evidence="1 2">
    <name type="scientific">Trichogramma brassicae</name>
    <dbReference type="NCBI Taxonomy" id="86971"/>
    <lineage>
        <taxon>Eukaryota</taxon>
        <taxon>Metazoa</taxon>
        <taxon>Ecdysozoa</taxon>
        <taxon>Arthropoda</taxon>
        <taxon>Hexapoda</taxon>
        <taxon>Insecta</taxon>
        <taxon>Pterygota</taxon>
        <taxon>Neoptera</taxon>
        <taxon>Endopterygota</taxon>
        <taxon>Hymenoptera</taxon>
        <taxon>Apocrita</taxon>
        <taxon>Proctotrupomorpha</taxon>
        <taxon>Chalcidoidea</taxon>
        <taxon>Trichogrammatidae</taxon>
        <taxon>Trichogramma</taxon>
    </lineage>
</organism>
<dbReference type="Proteomes" id="UP000479190">
    <property type="component" value="Unassembled WGS sequence"/>
</dbReference>
<sequence>MILPKSLSTVSSMQSRQFGRLTEPRRWTSFPRSNLCPSCGRSIYDGPREQGWSVGFRATVHRENLKHCGMMVVTGVDVTDPPGLDLLREHVTDKGQVDHRADAVFRPRVFRSNVSVHIRIKQCTCDDRGNKKNDVIYGLSYQALVTGYLTQIQKYIDGTTPRPTAAADVDDWEQKDAEAQAFLMRGLELDQLRYLTDCSTAADMWSRLRTIHAEKSDQSVQHDKQLELFSDLDHPRPVSLELLEED</sequence>
<keyword evidence="2" id="KW-1185">Reference proteome</keyword>
<reference evidence="1 2" key="1">
    <citation type="submission" date="2020-02" db="EMBL/GenBank/DDBJ databases">
        <authorList>
            <person name="Ferguson B K."/>
        </authorList>
    </citation>
    <scope>NUCLEOTIDE SEQUENCE [LARGE SCALE GENOMIC DNA]</scope>
</reference>
<name>A0A6H5INB7_9HYME</name>
<proteinExistence type="predicted"/>
<evidence type="ECO:0000313" key="2">
    <source>
        <dbReference type="Proteomes" id="UP000479190"/>
    </source>
</evidence>